<comment type="caution">
    <text evidence="1">The sequence shown here is derived from an EMBL/GenBank/DDBJ whole genome shotgun (WGS) entry which is preliminary data.</text>
</comment>
<protein>
    <submittedName>
        <fullName evidence="1">Gliding motility-associated C-terminal domain-containing protein</fullName>
    </submittedName>
</protein>
<gene>
    <name evidence="1" type="ORF">WFZ86_20060</name>
</gene>
<organism evidence="1 2">
    <name type="scientific">Flavobacterium polysaccharolyticum</name>
    <dbReference type="NCBI Taxonomy" id="3133148"/>
    <lineage>
        <taxon>Bacteria</taxon>
        <taxon>Pseudomonadati</taxon>
        <taxon>Bacteroidota</taxon>
        <taxon>Flavobacteriia</taxon>
        <taxon>Flavobacteriales</taxon>
        <taxon>Flavobacteriaceae</taxon>
        <taxon>Flavobacterium</taxon>
    </lineage>
</organism>
<dbReference type="NCBIfam" id="TIGR04131">
    <property type="entry name" value="Bac_Flav_CTERM"/>
    <property type="match status" value="1"/>
</dbReference>
<dbReference type="EMBL" id="JBCGDP010000058">
    <property type="protein sequence ID" value="MEM0578802.1"/>
    <property type="molecule type" value="Genomic_DNA"/>
</dbReference>
<dbReference type="Pfam" id="PF13585">
    <property type="entry name" value="CHU_C"/>
    <property type="match status" value="1"/>
</dbReference>
<reference evidence="1 2" key="1">
    <citation type="submission" date="2024-03" db="EMBL/GenBank/DDBJ databases">
        <title>Two novel species of the genus Flavobacterium exhibiting potentially degradation of complex polysaccharides.</title>
        <authorList>
            <person name="Lian X."/>
        </authorList>
    </citation>
    <scope>NUCLEOTIDE SEQUENCE [LARGE SCALE GENOMIC DNA]</scope>
    <source>
        <strain evidence="1 2">N6</strain>
    </source>
</reference>
<feature type="non-terminal residue" evidence="1">
    <location>
        <position position="1"/>
    </location>
</feature>
<name>A0ABU9NU32_9FLAO</name>
<evidence type="ECO:0000313" key="1">
    <source>
        <dbReference type="EMBL" id="MEM0578802.1"/>
    </source>
</evidence>
<keyword evidence="2" id="KW-1185">Reference proteome</keyword>
<sequence length="357" mass="37403">FVPLANYNGTVPTISYTLTDGASTDTANVVITVTPDNDAPVAVDDTYAIAEEGTVTLTPLTGDSDVDGDALSITSINGTTLTPGIAQVIAVTNGTVNVTAAGVITFTPAANFNSATPVSIPYVITDGNGGTATANALITVTVVTPVIVATNDDYSNQPIDSSKGTVLDILANDRLNNGTVSVSQVVITIDNSNATGITGVTVDAQGRITIPVGIPVGDYILTYSICDVDNLNNCATATITIVVKDPCDFDDSISSCDILVHNAFSPNNDGTNEVFVIERIENYPENTVEIYNRWGVLVFEVSGYDNVSKVFVGLSEGRVTVNKADALPNGTYYYVVKYKKPISGAINQKAGYLYLSR</sequence>
<dbReference type="Proteomes" id="UP001468798">
    <property type="component" value="Unassembled WGS sequence"/>
</dbReference>
<dbReference type="RefSeq" id="WP_342693600.1">
    <property type="nucleotide sequence ID" value="NZ_JBCGDP010000058.1"/>
</dbReference>
<evidence type="ECO:0000313" key="2">
    <source>
        <dbReference type="Proteomes" id="UP001468798"/>
    </source>
</evidence>
<accession>A0ABU9NU32</accession>
<dbReference type="Pfam" id="PF17963">
    <property type="entry name" value="Big_9"/>
    <property type="match status" value="1"/>
</dbReference>
<proteinExistence type="predicted"/>
<dbReference type="InterPro" id="IPR026341">
    <property type="entry name" value="T9SS_type_B"/>
</dbReference>